<evidence type="ECO:0000259" key="2">
    <source>
        <dbReference type="Pfam" id="PF00892"/>
    </source>
</evidence>
<dbReference type="RefSeq" id="WP_074646861.1">
    <property type="nucleotide sequence ID" value="NZ_CP028473.1"/>
</dbReference>
<evidence type="ECO:0000313" key="5">
    <source>
        <dbReference type="Proteomes" id="UP000182284"/>
    </source>
</evidence>
<dbReference type="InterPro" id="IPR000620">
    <property type="entry name" value="EamA_dom"/>
</dbReference>
<name>A0A1G7T4V0_9RHOB</name>
<evidence type="ECO:0000313" key="6">
    <source>
        <dbReference type="Proteomes" id="UP000241447"/>
    </source>
</evidence>
<evidence type="ECO:0000256" key="1">
    <source>
        <dbReference type="SAM" id="Phobius"/>
    </source>
</evidence>
<reference evidence="4 5" key="1">
    <citation type="submission" date="2016-10" db="EMBL/GenBank/DDBJ databases">
        <authorList>
            <person name="de Groot N.N."/>
        </authorList>
    </citation>
    <scope>NUCLEOTIDE SEQUENCE [LARGE SCALE GENOMIC DNA]</scope>
    <source>
        <strain evidence="4 5">DSM 27375</strain>
    </source>
</reference>
<dbReference type="OrthoDB" id="7709556at2"/>
<feature type="transmembrane region" description="Helical" evidence="1">
    <location>
        <begin position="6"/>
        <end position="25"/>
    </location>
</feature>
<dbReference type="AlphaFoldDB" id="A0A1G7T4V0"/>
<feature type="transmembrane region" description="Helical" evidence="1">
    <location>
        <begin position="63"/>
        <end position="83"/>
    </location>
</feature>
<feature type="transmembrane region" description="Helical" evidence="1">
    <location>
        <begin position="236"/>
        <end position="254"/>
    </location>
</feature>
<dbReference type="EMBL" id="CP028473">
    <property type="protein sequence ID" value="AVW90056.1"/>
    <property type="molecule type" value="Genomic_DNA"/>
</dbReference>
<organism evidence="4 5">
    <name type="scientific">Celeribacter baekdonensis</name>
    <dbReference type="NCBI Taxonomy" id="875171"/>
    <lineage>
        <taxon>Bacteria</taxon>
        <taxon>Pseudomonadati</taxon>
        <taxon>Pseudomonadota</taxon>
        <taxon>Alphaproteobacteria</taxon>
        <taxon>Rhodobacterales</taxon>
        <taxon>Roseobacteraceae</taxon>
        <taxon>Celeribacter</taxon>
    </lineage>
</organism>
<feature type="domain" description="EamA" evidence="2">
    <location>
        <begin position="5"/>
        <end position="143"/>
    </location>
</feature>
<dbReference type="SUPFAM" id="SSF103481">
    <property type="entry name" value="Multidrug resistance efflux transporter EmrE"/>
    <property type="match status" value="2"/>
</dbReference>
<evidence type="ECO:0000313" key="4">
    <source>
        <dbReference type="EMBL" id="SDG30397.1"/>
    </source>
</evidence>
<dbReference type="GO" id="GO:0016020">
    <property type="term" value="C:membrane"/>
    <property type="evidence" value="ECO:0007669"/>
    <property type="project" value="InterPro"/>
</dbReference>
<accession>A0A1G7T4V0</accession>
<dbReference type="Proteomes" id="UP000241447">
    <property type="component" value="Plasmid pCBLh4b"/>
</dbReference>
<feature type="transmembrane region" description="Helical" evidence="1">
    <location>
        <begin position="37"/>
        <end position="57"/>
    </location>
</feature>
<keyword evidence="3" id="KW-0614">Plasmid</keyword>
<geneLocation type="plasmid" evidence="6">
    <name>pcblh4b</name>
</geneLocation>
<proteinExistence type="predicted"/>
<dbReference type="InterPro" id="IPR037185">
    <property type="entry name" value="EmrE-like"/>
</dbReference>
<protein>
    <submittedName>
        <fullName evidence="3">EamA family transporter</fullName>
    </submittedName>
    <submittedName>
        <fullName evidence="4">EamA-like transporter family protein</fullName>
    </submittedName>
</protein>
<evidence type="ECO:0000313" key="3">
    <source>
        <dbReference type="EMBL" id="AVW90056.1"/>
    </source>
</evidence>
<sequence length="311" mass="32764">MIAVFGGLLAVFGAFCYALSSVAIVKSAQSARGRGNDVFLSIVTTATVSGGLWLLIGPPLPEYGSAVFLGVGYFVLAGLLGNVLGRLTLFRSVELAGAIETGLIRRLIPVFAAVLAFFFLGEVMTPAIMVAFLLVTTGVVVMMTSPSRRSGLPGVISERPAAERQKGRLLALGSAGGYGSSLVARKMAMQYLPDPLAGVFVGALTGLFWFGASAILRYSPQTQLRALLEKPSGWQLLAAVAMSTGQITLFFALMLADVTVVALISSVEMFFAVWFAAYVFKTENRPGRRFYLSSAMAGTGVILLALAPVLS</sequence>
<keyword evidence="1" id="KW-0472">Membrane</keyword>
<dbReference type="Proteomes" id="UP000182284">
    <property type="component" value="Unassembled WGS sequence"/>
</dbReference>
<feature type="transmembrane region" description="Helical" evidence="1">
    <location>
        <begin position="196"/>
        <end position="216"/>
    </location>
</feature>
<feature type="transmembrane region" description="Helical" evidence="1">
    <location>
        <begin position="260"/>
        <end position="278"/>
    </location>
</feature>
<dbReference type="EMBL" id="FNBL01000016">
    <property type="protein sequence ID" value="SDG30397.1"/>
    <property type="molecule type" value="Genomic_DNA"/>
</dbReference>
<feature type="transmembrane region" description="Helical" evidence="1">
    <location>
        <begin position="290"/>
        <end position="310"/>
    </location>
</feature>
<gene>
    <name evidence="3" type="ORF">DA792_02370</name>
    <name evidence="4" type="ORF">SAMN04488117_11631</name>
</gene>
<geneLocation type="plasmid" evidence="3">
    <name>pCBLh4b</name>
</geneLocation>
<keyword evidence="1" id="KW-0812">Transmembrane</keyword>
<keyword evidence="1" id="KW-1133">Transmembrane helix</keyword>
<reference evidence="3 6" key="2">
    <citation type="submission" date="2018-03" db="EMBL/GenBank/DDBJ databases">
        <title>The Complete Genome of Celeribacter baekdonensis strain LH4, a Thiosulfate-Oxidizing Alphaproteobacterium Isolated from Gulf of Mexico Continental Slope Sediments.</title>
        <authorList>
            <person name="Flood B.E."/>
            <person name="Bailey J.V."/>
            <person name="Leprich D."/>
        </authorList>
    </citation>
    <scope>NUCLEOTIDE SEQUENCE [LARGE SCALE GENOMIC DNA]</scope>
    <source>
        <strain evidence="3 6">LH4</strain>
        <plasmid evidence="3">pCBLh4b</plasmid>
        <plasmid evidence="6">Plasmid pcblh4b</plasmid>
    </source>
</reference>
<dbReference type="KEGG" id="cbak:DA792_02370"/>
<feature type="transmembrane region" description="Helical" evidence="1">
    <location>
        <begin position="103"/>
        <end position="121"/>
    </location>
</feature>
<dbReference type="Pfam" id="PF00892">
    <property type="entry name" value="EamA"/>
    <property type="match status" value="1"/>
</dbReference>